<evidence type="ECO:0000256" key="4">
    <source>
        <dbReference type="ARBA" id="ARBA00022475"/>
    </source>
</evidence>
<dbReference type="Proteomes" id="UP001301958">
    <property type="component" value="Unassembled WGS sequence"/>
</dbReference>
<keyword evidence="6 8" id="KW-1133">Transmembrane helix</keyword>
<sequence>LPTLSTILFLISLVSFSFVSIIFLSRLFSPTHIRLKHRSSPLIERDSVELGFVQYWPAGFALAGVSFGCFAVAEGRVKGRWAMAVYICWWITALWMGITGFFILGAYMSHSTVLVRSKTSPGRGLPLIAVLGGVTGGATVVLAGAVMCLPGSGAFLEKQKIISDGMAAPVVIFCYCGIGGLLLLAVLTYAVVMHELLLVTGWPPPELTGVMFYLVGPLGQSAGALLILGEVVGNGHYLGDLDNRTGGRKTGGLPIATTVSVFFGMLLFGMGGFFLILAIVCLVYRAYRRELEWSCTWNGSVFPLGTLAFSSLWLSYELESGFFRILTLVLVIICFGLFVLLLGFNLKMAVRSRVFRVEDE</sequence>
<feature type="transmembrane region" description="Helical" evidence="8">
    <location>
        <begin position="127"/>
        <end position="149"/>
    </location>
</feature>
<evidence type="ECO:0000313" key="9">
    <source>
        <dbReference type="EMBL" id="KAK4225614.1"/>
    </source>
</evidence>
<dbReference type="GO" id="GO:0005886">
    <property type="term" value="C:plasma membrane"/>
    <property type="evidence" value="ECO:0007669"/>
    <property type="project" value="UniProtKB-SubCell"/>
</dbReference>
<feature type="transmembrane region" description="Helical" evidence="8">
    <location>
        <begin position="170"/>
        <end position="192"/>
    </location>
</feature>
<comment type="subcellular location">
    <subcellularLocation>
        <location evidence="1">Cell membrane</location>
        <topology evidence="1">Multi-pass membrane protein</topology>
    </subcellularLocation>
</comment>
<dbReference type="EMBL" id="MU865363">
    <property type="protein sequence ID" value="KAK4225614.1"/>
    <property type="molecule type" value="Genomic_DNA"/>
</dbReference>
<comment type="caution">
    <text evidence="9">The sequence shown here is derived from an EMBL/GenBank/DDBJ whole genome shotgun (WGS) entry which is preliminary data.</text>
</comment>
<dbReference type="InterPro" id="IPR038665">
    <property type="entry name" value="Voltage-dep_anion_channel_sf"/>
</dbReference>
<feature type="transmembrane region" description="Helical" evidence="8">
    <location>
        <begin position="7"/>
        <end position="28"/>
    </location>
</feature>
<proteinExistence type="inferred from homology"/>
<evidence type="ECO:0000256" key="5">
    <source>
        <dbReference type="ARBA" id="ARBA00022692"/>
    </source>
</evidence>
<accession>A0AAN7BLQ2</accession>
<evidence type="ECO:0000313" key="10">
    <source>
        <dbReference type="Proteomes" id="UP001301958"/>
    </source>
</evidence>
<dbReference type="Gene3D" id="1.50.10.150">
    <property type="entry name" value="Voltage-dependent anion channel"/>
    <property type="match status" value="1"/>
</dbReference>
<keyword evidence="10" id="KW-1185">Reference proteome</keyword>
<dbReference type="Pfam" id="PF03595">
    <property type="entry name" value="SLAC1"/>
    <property type="match status" value="1"/>
</dbReference>
<evidence type="ECO:0000256" key="8">
    <source>
        <dbReference type="SAM" id="Phobius"/>
    </source>
</evidence>
<evidence type="ECO:0000256" key="2">
    <source>
        <dbReference type="ARBA" id="ARBA00008566"/>
    </source>
</evidence>
<dbReference type="InterPro" id="IPR004695">
    <property type="entry name" value="SLAC1/Mae1/Ssu1/TehA"/>
</dbReference>
<name>A0AAN7BLQ2_9PEZI</name>
<gene>
    <name evidence="9" type="ORF">QBC38DRAFT_368391</name>
</gene>
<reference evidence="9" key="2">
    <citation type="submission" date="2023-05" db="EMBL/GenBank/DDBJ databases">
        <authorList>
            <consortium name="Lawrence Berkeley National Laboratory"/>
            <person name="Steindorff A."/>
            <person name="Hensen N."/>
            <person name="Bonometti L."/>
            <person name="Westerberg I."/>
            <person name="Brannstrom I.O."/>
            <person name="Guillou S."/>
            <person name="Cros-Aarteil S."/>
            <person name="Calhoun S."/>
            <person name="Haridas S."/>
            <person name="Kuo A."/>
            <person name="Mondo S."/>
            <person name="Pangilinan J."/>
            <person name="Riley R."/>
            <person name="Labutti K."/>
            <person name="Andreopoulos B."/>
            <person name="Lipzen A."/>
            <person name="Chen C."/>
            <person name="Yanf M."/>
            <person name="Daum C."/>
            <person name="Ng V."/>
            <person name="Clum A."/>
            <person name="Ohm R."/>
            <person name="Martin F."/>
            <person name="Silar P."/>
            <person name="Natvig D."/>
            <person name="Lalanne C."/>
            <person name="Gautier V."/>
            <person name="Ament-Velasquez S.L."/>
            <person name="Kruys A."/>
            <person name="Hutchinson M.I."/>
            <person name="Powell A.J."/>
            <person name="Barry K."/>
            <person name="Miller A.N."/>
            <person name="Grigoriev I.V."/>
            <person name="Debuchy R."/>
            <person name="Gladieux P."/>
            <person name="Thoren M.H."/>
            <person name="Johannesson H."/>
        </authorList>
    </citation>
    <scope>NUCLEOTIDE SEQUENCE</scope>
    <source>
        <strain evidence="9">CBS 990.96</strain>
    </source>
</reference>
<evidence type="ECO:0000256" key="3">
    <source>
        <dbReference type="ARBA" id="ARBA00022448"/>
    </source>
</evidence>
<feature type="transmembrane region" description="Helical" evidence="8">
    <location>
        <begin position="85"/>
        <end position="107"/>
    </location>
</feature>
<evidence type="ECO:0000256" key="7">
    <source>
        <dbReference type="ARBA" id="ARBA00023136"/>
    </source>
</evidence>
<feature type="transmembrane region" description="Helical" evidence="8">
    <location>
        <begin position="296"/>
        <end position="316"/>
    </location>
</feature>
<feature type="non-terminal residue" evidence="9">
    <location>
        <position position="1"/>
    </location>
</feature>
<keyword evidence="3" id="KW-0813">Transport</keyword>
<keyword evidence="7 8" id="KW-0472">Membrane</keyword>
<keyword evidence="4" id="KW-1003">Cell membrane</keyword>
<dbReference type="PANTHER" id="PTHR31686">
    <property type="match status" value="1"/>
</dbReference>
<dbReference type="GO" id="GO:0000319">
    <property type="term" value="F:sulfite transmembrane transporter activity"/>
    <property type="evidence" value="ECO:0007669"/>
    <property type="project" value="TreeGrafter"/>
</dbReference>
<organism evidence="9 10">
    <name type="scientific">Podospora fimiseda</name>
    <dbReference type="NCBI Taxonomy" id="252190"/>
    <lineage>
        <taxon>Eukaryota</taxon>
        <taxon>Fungi</taxon>
        <taxon>Dikarya</taxon>
        <taxon>Ascomycota</taxon>
        <taxon>Pezizomycotina</taxon>
        <taxon>Sordariomycetes</taxon>
        <taxon>Sordariomycetidae</taxon>
        <taxon>Sordariales</taxon>
        <taxon>Podosporaceae</taxon>
        <taxon>Podospora</taxon>
    </lineage>
</organism>
<feature type="transmembrane region" description="Helical" evidence="8">
    <location>
        <begin position="322"/>
        <end position="346"/>
    </location>
</feature>
<protein>
    <submittedName>
        <fullName evidence="9">Voltage-dependent anion channel</fullName>
    </submittedName>
</protein>
<feature type="transmembrane region" description="Helical" evidence="8">
    <location>
        <begin position="261"/>
        <end position="284"/>
    </location>
</feature>
<dbReference type="InterPro" id="IPR051629">
    <property type="entry name" value="Sulfite_efflux_TDT"/>
</dbReference>
<comment type="similarity">
    <text evidence="2">Belongs to the tellurite-resistance/dicarboxylate transporter (TDT) family.</text>
</comment>
<evidence type="ECO:0000256" key="6">
    <source>
        <dbReference type="ARBA" id="ARBA00022989"/>
    </source>
</evidence>
<reference evidence="9" key="1">
    <citation type="journal article" date="2023" name="Mol. Phylogenet. Evol.">
        <title>Genome-scale phylogeny and comparative genomics of the fungal order Sordariales.</title>
        <authorList>
            <person name="Hensen N."/>
            <person name="Bonometti L."/>
            <person name="Westerberg I."/>
            <person name="Brannstrom I.O."/>
            <person name="Guillou S."/>
            <person name="Cros-Aarteil S."/>
            <person name="Calhoun S."/>
            <person name="Haridas S."/>
            <person name="Kuo A."/>
            <person name="Mondo S."/>
            <person name="Pangilinan J."/>
            <person name="Riley R."/>
            <person name="LaButti K."/>
            <person name="Andreopoulos B."/>
            <person name="Lipzen A."/>
            <person name="Chen C."/>
            <person name="Yan M."/>
            <person name="Daum C."/>
            <person name="Ng V."/>
            <person name="Clum A."/>
            <person name="Steindorff A."/>
            <person name="Ohm R.A."/>
            <person name="Martin F."/>
            <person name="Silar P."/>
            <person name="Natvig D.O."/>
            <person name="Lalanne C."/>
            <person name="Gautier V."/>
            <person name="Ament-Velasquez S.L."/>
            <person name="Kruys A."/>
            <person name="Hutchinson M.I."/>
            <person name="Powell A.J."/>
            <person name="Barry K."/>
            <person name="Miller A.N."/>
            <person name="Grigoriev I.V."/>
            <person name="Debuchy R."/>
            <person name="Gladieux P."/>
            <person name="Hiltunen Thoren M."/>
            <person name="Johannesson H."/>
        </authorList>
    </citation>
    <scope>NUCLEOTIDE SEQUENCE</scope>
    <source>
        <strain evidence="9">CBS 990.96</strain>
    </source>
</reference>
<dbReference type="PANTHER" id="PTHR31686:SF3">
    <property type="entry name" value="ACID TRANSPORT PROTEIN, PUTATIVE (AFU_ORTHOLOGUE AFUA_4G09410)-RELATED"/>
    <property type="match status" value="1"/>
</dbReference>
<evidence type="ECO:0000256" key="1">
    <source>
        <dbReference type="ARBA" id="ARBA00004651"/>
    </source>
</evidence>
<keyword evidence="5 8" id="KW-0812">Transmembrane</keyword>
<dbReference type="AlphaFoldDB" id="A0AAN7BLQ2"/>
<feature type="transmembrane region" description="Helical" evidence="8">
    <location>
        <begin position="55"/>
        <end position="73"/>
    </location>
</feature>